<name>A0A238UBC4_9FLAO</name>
<keyword evidence="15 18" id="KW-0570">Pentose shunt</keyword>
<comment type="similarity">
    <text evidence="5">Belongs to the gluconokinase GntK/GntV family.</text>
</comment>
<evidence type="ECO:0000259" key="19">
    <source>
        <dbReference type="SMART" id="SM01350"/>
    </source>
</evidence>
<dbReference type="SUPFAM" id="SSF52540">
    <property type="entry name" value="P-loop containing nucleoside triphosphate hydrolases"/>
    <property type="match status" value="1"/>
</dbReference>
<evidence type="ECO:0000256" key="2">
    <source>
        <dbReference type="ARBA" id="ARBA00004761"/>
    </source>
</evidence>
<dbReference type="SUPFAM" id="SSF48179">
    <property type="entry name" value="6-phosphogluconate dehydrogenase C-terminal domain-like"/>
    <property type="match status" value="1"/>
</dbReference>
<dbReference type="GO" id="GO:0050661">
    <property type="term" value="F:NADP binding"/>
    <property type="evidence" value="ECO:0007669"/>
    <property type="project" value="InterPro"/>
</dbReference>
<evidence type="ECO:0000256" key="10">
    <source>
        <dbReference type="ARBA" id="ARBA00022777"/>
    </source>
</evidence>
<dbReference type="NCBIfam" id="TIGR01313">
    <property type="entry name" value="therm_gnt_kin"/>
    <property type="match status" value="1"/>
</dbReference>
<dbReference type="GO" id="GO:0006098">
    <property type="term" value="P:pentose-phosphate shunt"/>
    <property type="evidence" value="ECO:0007669"/>
    <property type="project" value="UniProtKB-UniPathway"/>
</dbReference>
<dbReference type="Gene3D" id="3.40.50.720">
    <property type="entry name" value="NAD(P)-binding Rossmann-like Domain"/>
    <property type="match status" value="1"/>
</dbReference>
<dbReference type="RefSeq" id="WP_095073117.1">
    <property type="nucleotide sequence ID" value="NZ_LT899436.1"/>
</dbReference>
<evidence type="ECO:0000256" key="12">
    <source>
        <dbReference type="ARBA" id="ARBA00022857"/>
    </source>
</evidence>
<dbReference type="InterPro" id="IPR006001">
    <property type="entry name" value="Therm_gnt_kin"/>
</dbReference>
<evidence type="ECO:0000256" key="6">
    <source>
        <dbReference type="ARBA" id="ARBA00011738"/>
    </source>
</evidence>
<comment type="pathway">
    <text evidence="2">Carbohydrate acid metabolism.</text>
</comment>
<dbReference type="Gene3D" id="3.40.50.300">
    <property type="entry name" value="P-loop containing nucleotide triphosphate hydrolases"/>
    <property type="match status" value="1"/>
</dbReference>
<evidence type="ECO:0000256" key="4">
    <source>
        <dbReference type="ARBA" id="ARBA00008419"/>
    </source>
</evidence>
<dbReference type="FunFam" id="1.10.1040.10:FF:000032">
    <property type="entry name" value="6-phosphogluconate dehydrogenase, decarboxylating"/>
    <property type="match status" value="1"/>
</dbReference>
<proteinExistence type="inferred from homology"/>
<dbReference type="FunFam" id="3.40.50.720:FF:000007">
    <property type="entry name" value="6-phosphogluconate dehydrogenase, decarboxylating"/>
    <property type="match status" value="1"/>
</dbReference>
<dbReference type="InterPro" id="IPR006113">
    <property type="entry name" value="6PGDH_Gnd/GntZ"/>
</dbReference>
<dbReference type="KEGG" id="tje:TJEJU_2840"/>
<comment type="catalytic activity">
    <reaction evidence="16">
        <text>D-gluconate + ATP = 6-phospho-D-gluconate + ADP + H(+)</text>
        <dbReference type="Rhea" id="RHEA:19433"/>
        <dbReference type="ChEBI" id="CHEBI:15378"/>
        <dbReference type="ChEBI" id="CHEBI:18391"/>
        <dbReference type="ChEBI" id="CHEBI:30616"/>
        <dbReference type="ChEBI" id="CHEBI:58759"/>
        <dbReference type="ChEBI" id="CHEBI:456216"/>
        <dbReference type="EC" id="2.7.1.12"/>
    </reaction>
</comment>
<dbReference type="AlphaFoldDB" id="A0A238UBC4"/>
<feature type="domain" description="6-phosphogluconate dehydrogenase C-terminal" evidence="19">
    <location>
        <begin position="343"/>
        <end position="623"/>
    </location>
</feature>
<dbReference type="InterPro" id="IPR027417">
    <property type="entry name" value="P-loop_NTPase"/>
</dbReference>
<evidence type="ECO:0000256" key="1">
    <source>
        <dbReference type="ARBA" id="ARBA00002526"/>
    </source>
</evidence>
<dbReference type="InterPro" id="IPR006115">
    <property type="entry name" value="6PGDH_NADP-bd"/>
</dbReference>
<dbReference type="GO" id="GO:0004616">
    <property type="term" value="F:phosphogluconate dehydrogenase (decarboxylating) activity"/>
    <property type="evidence" value="ECO:0007669"/>
    <property type="project" value="UniProtKB-EC"/>
</dbReference>
<dbReference type="PANTHER" id="PTHR11811">
    <property type="entry name" value="6-PHOSPHOGLUCONATE DEHYDROGENASE"/>
    <property type="match status" value="1"/>
</dbReference>
<keyword evidence="12 18" id="KW-0521">NADP</keyword>
<dbReference type="UniPathway" id="UPA00115">
    <property type="reaction ID" value="UER00410"/>
</dbReference>
<comment type="function">
    <text evidence="1">Catalyzes the oxidative decarboxylation of 6-phosphogluconate to ribulose 5-phosphate and CO(2), with concomitant reduction of NADP to NADPH.</text>
</comment>
<dbReference type="FunFam" id="3.40.50.300:FF:000522">
    <property type="entry name" value="Gluconokinase"/>
    <property type="match status" value="1"/>
</dbReference>
<keyword evidence="14 18" id="KW-0311">Gluconate utilization</keyword>
<dbReference type="GO" id="GO:0046316">
    <property type="term" value="F:gluconokinase activity"/>
    <property type="evidence" value="ECO:0007669"/>
    <property type="project" value="UniProtKB-EC"/>
</dbReference>
<evidence type="ECO:0000256" key="8">
    <source>
        <dbReference type="ARBA" id="ARBA00022679"/>
    </source>
</evidence>
<dbReference type="NCBIfam" id="TIGR00873">
    <property type="entry name" value="gnd"/>
    <property type="match status" value="1"/>
</dbReference>
<dbReference type="EMBL" id="LT899436">
    <property type="protein sequence ID" value="SNR16513.1"/>
    <property type="molecule type" value="Genomic_DNA"/>
</dbReference>
<dbReference type="InterPro" id="IPR031322">
    <property type="entry name" value="Shikimate/glucono_kinase"/>
</dbReference>
<comment type="pathway">
    <text evidence="3 18">Carbohydrate degradation; pentose phosphate pathway; D-ribulose 5-phosphate from D-glucose 6-phosphate (oxidative stage): step 3/3.</text>
</comment>
<dbReference type="EC" id="1.1.1.44" evidence="18"/>
<keyword evidence="13 18" id="KW-0560">Oxidoreductase</keyword>
<keyword evidence="9" id="KW-0547">Nucleotide-binding</keyword>
<comment type="subunit">
    <text evidence="6">Homodimer.</text>
</comment>
<dbReference type="PRINTS" id="PR00076">
    <property type="entry name" value="6PGDHDRGNASE"/>
</dbReference>
<evidence type="ECO:0000313" key="20">
    <source>
        <dbReference type="EMBL" id="SNR16513.1"/>
    </source>
</evidence>
<dbReference type="InterPro" id="IPR006183">
    <property type="entry name" value="Pgluconate_DH"/>
</dbReference>
<evidence type="ECO:0000256" key="13">
    <source>
        <dbReference type="ARBA" id="ARBA00023002"/>
    </source>
</evidence>
<keyword evidence="8 20" id="KW-0808">Transferase</keyword>
<dbReference type="NCBIfam" id="NF006765">
    <property type="entry name" value="PRK09287.1"/>
    <property type="match status" value="1"/>
</dbReference>
<reference evidence="20 21" key="1">
    <citation type="submission" date="2017-07" db="EMBL/GenBank/DDBJ databases">
        <authorList>
            <person name="Sun Z.S."/>
            <person name="Albrecht U."/>
            <person name="Echele G."/>
            <person name="Lee C.C."/>
        </authorList>
    </citation>
    <scope>NUCLEOTIDE SEQUENCE [LARGE SCALE GENOMIC DNA]</scope>
    <source>
        <strain evidence="21">type strain: KCTC 22618</strain>
    </source>
</reference>
<dbReference type="Pfam" id="PF03446">
    <property type="entry name" value="NAD_binding_2"/>
    <property type="match status" value="1"/>
</dbReference>
<keyword evidence="11" id="KW-0067">ATP-binding</keyword>
<evidence type="ECO:0000256" key="3">
    <source>
        <dbReference type="ARBA" id="ARBA00004874"/>
    </source>
</evidence>
<dbReference type="SMART" id="SM01350">
    <property type="entry name" value="6PGD"/>
    <property type="match status" value="1"/>
</dbReference>
<evidence type="ECO:0000256" key="18">
    <source>
        <dbReference type="RuleBase" id="RU000485"/>
    </source>
</evidence>
<comment type="catalytic activity">
    <reaction evidence="17 18">
        <text>6-phospho-D-gluconate + NADP(+) = D-ribulose 5-phosphate + CO2 + NADPH</text>
        <dbReference type="Rhea" id="RHEA:10116"/>
        <dbReference type="ChEBI" id="CHEBI:16526"/>
        <dbReference type="ChEBI" id="CHEBI:57783"/>
        <dbReference type="ChEBI" id="CHEBI:58121"/>
        <dbReference type="ChEBI" id="CHEBI:58349"/>
        <dbReference type="ChEBI" id="CHEBI:58759"/>
        <dbReference type="EC" id="1.1.1.44"/>
    </reaction>
</comment>
<evidence type="ECO:0000256" key="9">
    <source>
        <dbReference type="ARBA" id="ARBA00022741"/>
    </source>
</evidence>
<dbReference type="Pfam" id="PF00393">
    <property type="entry name" value="6PGD"/>
    <property type="match status" value="1"/>
</dbReference>
<evidence type="ECO:0000256" key="15">
    <source>
        <dbReference type="ARBA" id="ARBA00023126"/>
    </source>
</evidence>
<dbReference type="Gene3D" id="1.10.1040.10">
    <property type="entry name" value="N-(1-d-carboxylethyl)-l-norvaline Dehydrogenase, domain 2"/>
    <property type="match status" value="1"/>
</dbReference>
<dbReference type="OrthoDB" id="9804542at2"/>
<organism evidence="20 21">
    <name type="scientific">Tenacibaculum jejuense</name>
    <dbReference type="NCBI Taxonomy" id="584609"/>
    <lineage>
        <taxon>Bacteria</taxon>
        <taxon>Pseudomonadati</taxon>
        <taxon>Bacteroidota</taxon>
        <taxon>Flavobacteriia</taxon>
        <taxon>Flavobacteriales</taxon>
        <taxon>Flavobacteriaceae</taxon>
        <taxon>Tenacibaculum</taxon>
    </lineage>
</organism>
<evidence type="ECO:0000313" key="21">
    <source>
        <dbReference type="Proteomes" id="UP000215214"/>
    </source>
</evidence>
<comment type="similarity">
    <text evidence="4 18">Belongs to the 6-phosphogluconate dehydrogenase family.</text>
</comment>
<dbReference type="InterPro" id="IPR036291">
    <property type="entry name" value="NAD(P)-bd_dom_sf"/>
</dbReference>
<evidence type="ECO:0000256" key="17">
    <source>
        <dbReference type="ARBA" id="ARBA00048640"/>
    </source>
</evidence>
<dbReference type="InterPro" id="IPR008927">
    <property type="entry name" value="6-PGluconate_DH-like_C_sf"/>
</dbReference>
<evidence type="ECO:0000256" key="14">
    <source>
        <dbReference type="ARBA" id="ARBA00023064"/>
    </source>
</evidence>
<gene>
    <name evidence="20" type="primary">idnK</name>
    <name evidence="20" type="synonym">gnd</name>
    <name evidence="20" type="ORF">TJEJU_2840</name>
</gene>
<dbReference type="CDD" id="cd02021">
    <property type="entry name" value="GntK"/>
    <property type="match status" value="1"/>
</dbReference>
<keyword evidence="21" id="KW-1185">Reference proteome</keyword>
<dbReference type="Proteomes" id="UP000215214">
    <property type="component" value="Chromosome TJEJU"/>
</dbReference>
<accession>A0A238UBC4</accession>
<dbReference type="GO" id="GO:0019521">
    <property type="term" value="P:D-gluconate metabolic process"/>
    <property type="evidence" value="ECO:0007669"/>
    <property type="project" value="UniProtKB-KW"/>
</dbReference>
<dbReference type="InterPro" id="IPR013328">
    <property type="entry name" value="6PGD_dom2"/>
</dbReference>
<dbReference type="InterPro" id="IPR006114">
    <property type="entry name" value="6PGDH_C"/>
</dbReference>
<sequence length="623" mass="69517">MSSKIIILMGVSGSGKSTIGKLLSEEIAIPFIDADDFHPKSNVEKMSNGIPLNDEDRKPWLEILNQELIKAEGNQGIILGCSALKESYRQILAKNIANIHWCILNGTYELIKNRMEERSGHFMGSAMLKSQFDCLEVPSYGTHIDIDKDPSEIIKTITKVMDKSSFGVLGLGVMGKSLAKNILNNGFSLSVYNRETQGEEGIVEAFVDANSYDKVLGFTVLKDFVDSIERPRKILMMIKAGKVTDAVIDSIVPFLDEGDILIDGGNSHYENTKKRSDNLQKKNIEFIGLGVSGGEEGALKGPSLMPGGNKSSYDKVTKFLEAIAAKDENGQACCNYIGPDGAGHFVKMVHNGIEYGDMQLLAEVYAILSKTMSYEEIASLLKQWNSGKHSSYLLEITTKILEEQENETYVLDTILDRAGNKGTGSWSSIASLQLGIPTTVKTAAVHARYTSSFKGERKRLSAYKQDLTPKEPVGLKQLEEAYDFARTINLHQGFQLLQEASKEHNWNLDLAEICRVWSSGCIIKSEKIKEYSKILKEVTTLFDDEKTILELFKNESSIASVLNYTLLNRIHVPCLYESYNFWVAMTTEKSSANVIQAQRDFFGAHRYQRIDVEGEETFHHNWS</sequence>
<dbReference type="SUPFAM" id="SSF51735">
    <property type="entry name" value="NAD(P)-binding Rossmann-fold domains"/>
    <property type="match status" value="1"/>
</dbReference>
<keyword evidence="10 20" id="KW-0418">Kinase</keyword>
<dbReference type="Pfam" id="PF01202">
    <property type="entry name" value="SKI"/>
    <property type="match status" value="1"/>
</dbReference>
<dbReference type="GO" id="GO:0005524">
    <property type="term" value="F:ATP binding"/>
    <property type="evidence" value="ECO:0007669"/>
    <property type="project" value="UniProtKB-KW"/>
</dbReference>
<dbReference type="InterPro" id="IPR006184">
    <property type="entry name" value="6PGdom_BS"/>
</dbReference>
<dbReference type="Gene3D" id="1.20.5.320">
    <property type="entry name" value="6-Phosphogluconate Dehydrogenase, domain 3"/>
    <property type="match status" value="1"/>
</dbReference>
<evidence type="ECO:0000256" key="11">
    <source>
        <dbReference type="ARBA" id="ARBA00022840"/>
    </source>
</evidence>
<protein>
    <recommendedName>
        <fullName evidence="7 18">6-phosphogluconate dehydrogenase, decarboxylating</fullName>
        <ecNumber evidence="18">1.1.1.44</ecNumber>
    </recommendedName>
</protein>
<evidence type="ECO:0000256" key="7">
    <source>
        <dbReference type="ARBA" id="ARBA00018193"/>
    </source>
</evidence>
<dbReference type="PROSITE" id="PS00461">
    <property type="entry name" value="6PGD"/>
    <property type="match status" value="1"/>
</dbReference>
<evidence type="ECO:0000256" key="5">
    <source>
        <dbReference type="ARBA" id="ARBA00008420"/>
    </source>
</evidence>
<evidence type="ECO:0000256" key="16">
    <source>
        <dbReference type="ARBA" id="ARBA00048090"/>
    </source>
</evidence>